<feature type="domain" description="SIS" evidence="5">
    <location>
        <begin position="130"/>
        <end position="270"/>
    </location>
</feature>
<dbReference type="Pfam" id="PF01380">
    <property type="entry name" value="SIS"/>
    <property type="match status" value="1"/>
</dbReference>
<reference evidence="6 7" key="1">
    <citation type="submission" date="2017-07" db="EMBL/GenBank/DDBJ databases">
        <title>Draft sequence of Rhodococcus enclensis 23b-28.</title>
        <authorList>
            <person name="Besaury L."/>
            <person name="Sancelme M."/>
            <person name="Amato P."/>
            <person name="Lallement A."/>
            <person name="Delort A.-M."/>
        </authorList>
    </citation>
    <scope>NUCLEOTIDE SEQUENCE [LARGE SCALE GENOMIC DNA]</scope>
    <source>
        <strain evidence="6 7">23b-28</strain>
    </source>
</reference>
<evidence type="ECO:0000256" key="1">
    <source>
        <dbReference type="ARBA" id="ARBA00023015"/>
    </source>
</evidence>
<dbReference type="Pfam" id="PF01418">
    <property type="entry name" value="HTH_6"/>
    <property type="match status" value="1"/>
</dbReference>
<feature type="domain" description="HTH rpiR-type" evidence="4">
    <location>
        <begin position="11"/>
        <end position="87"/>
    </location>
</feature>
<dbReference type="EMBL" id="NOVD01000003">
    <property type="protein sequence ID" value="PCK28285.1"/>
    <property type="molecule type" value="Genomic_DNA"/>
</dbReference>
<keyword evidence="3" id="KW-0804">Transcription</keyword>
<dbReference type="PANTHER" id="PTHR30514:SF1">
    <property type="entry name" value="HTH-TYPE TRANSCRIPTIONAL REGULATOR HEXR-RELATED"/>
    <property type="match status" value="1"/>
</dbReference>
<dbReference type="GO" id="GO:0003700">
    <property type="term" value="F:DNA-binding transcription factor activity"/>
    <property type="evidence" value="ECO:0007669"/>
    <property type="project" value="InterPro"/>
</dbReference>
<dbReference type="Gene3D" id="3.40.50.10490">
    <property type="entry name" value="Glucose-6-phosphate isomerase like protein, domain 1"/>
    <property type="match status" value="1"/>
</dbReference>
<dbReference type="PROSITE" id="PS51464">
    <property type="entry name" value="SIS"/>
    <property type="match status" value="1"/>
</dbReference>
<accession>A0A2A5JFE4</accession>
<dbReference type="InterPro" id="IPR036388">
    <property type="entry name" value="WH-like_DNA-bd_sf"/>
</dbReference>
<dbReference type="SUPFAM" id="SSF53697">
    <property type="entry name" value="SIS domain"/>
    <property type="match status" value="1"/>
</dbReference>
<evidence type="ECO:0000256" key="3">
    <source>
        <dbReference type="ARBA" id="ARBA00023163"/>
    </source>
</evidence>
<name>A0A2A5JFE4_RHOSG</name>
<dbReference type="GO" id="GO:0003677">
    <property type="term" value="F:DNA binding"/>
    <property type="evidence" value="ECO:0007669"/>
    <property type="project" value="UniProtKB-KW"/>
</dbReference>
<evidence type="ECO:0000259" key="4">
    <source>
        <dbReference type="PROSITE" id="PS51071"/>
    </source>
</evidence>
<dbReference type="InterPro" id="IPR001347">
    <property type="entry name" value="SIS_dom"/>
</dbReference>
<sequence>MSQLQTDPPVGGTLSTIRALAPNLAPSERRVADICIARPKEFAWWSAADVAEHASTSTATVIRACQNLGFKGFQHLRMLLLRDLGATESRVQDASHTKDSIGLMQAVFGEVAADLGGALTPLDRDAFDQAVEAIADADRVLVVGNGVSGPSASAVAVRFILNGRAAEAPTDAVMQQLTARHLTSRDVCLAISDSGLNSLTLQPAHAAKEAGATVIGVTGYARSPLVELADMGLVLGGGTGPWGAHGASATVIQLTFLIGLQIAVSERRGGSAEAAAQTLEHVIGILNHGSTS</sequence>
<dbReference type="InterPro" id="IPR047640">
    <property type="entry name" value="RpiR-like"/>
</dbReference>
<dbReference type="Proteomes" id="UP000230886">
    <property type="component" value="Unassembled WGS sequence"/>
</dbReference>
<dbReference type="AlphaFoldDB" id="A0A2A5JFE4"/>
<dbReference type="RefSeq" id="WP_099697224.1">
    <property type="nucleotide sequence ID" value="NZ_NOVD01000003.1"/>
</dbReference>
<dbReference type="GO" id="GO:0097367">
    <property type="term" value="F:carbohydrate derivative binding"/>
    <property type="evidence" value="ECO:0007669"/>
    <property type="project" value="InterPro"/>
</dbReference>
<gene>
    <name evidence="6" type="ORF">CHR55_07640</name>
</gene>
<protein>
    <submittedName>
        <fullName evidence="6">RpiR family transcriptional regulator</fullName>
    </submittedName>
</protein>
<proteinExistence type="predicted"/>
<evidence type="ECO:0000313" key="6">
    <source>
        <dbReference type="EMBL" id="PCK28285.1"/>
    </source>
</evidence>
<dbReference type="PANTHER" id="PTHR30514">
    <property type="entry name" value="GLUCOKINASE"/>
    <property type="match status" value="1"/>
</dbReference>
<keyword evidence="1" id="KW-0805">Transcription regulation</keyword>
<evidence type="ECO:0000256" key="2">
    <source>
        <dbReference type="ARBA" id="ARBA00023125"/>
    </source>
</evidence>
<dbReference type="PROSITE" id="PS51071">
    <property type="entry name" value="HTH_RPIR"/>
    <property type="match status" value="1"/>
</dbReference>
<dbReference type="GO" id="GO:1901135">
    <property type="term" value="P:carbohydrate derivative metabolic process"/>
    <property type="evidence" value="ECO:0007669"/>
    <property type="project" value="InterPro"/>
</dbReference>
<dbReference type="CDD" id="cd05013">
    <property type="entry name" value="SIS_RpiR"/>
    <property type="match status" value="1"/>
</dbReference>
<dbReference type="InterPro" id="IPR000281">
    <property type="entry name" value="HTH_RpiR"/>
</dbReference>
<dbReference type="InterPro" id="IPR046348">
    <property type="entry name" value="SIS_dom_sf"/>
</dbReference>
<dbReference type="InterPro" id="IPR009057">
    <property type="entry name" value="Homeodomain-like_sf"/>
</dbReference>
<organism evidence="6 7">
    <name type="scientific">Rhodococcus qingshengii</name>
    <dbReference type="NCBI Taxonomy" id="334542"/>
    <lineage>
        <taxon>Bacteria</taxon>
        <taxon>Bacillati</taxon>
        <taxon>Actinomycetota</taxon>
        <taxon>Actinomycetes</taxon>
        <taxon>Mycobacteriales</taxon>
        <taxon>Nocardiaceae</taxon>
        <taxon>Rhodococcus</taxon>
        <taxon>Rhodococcus erythropolis group</taxon>
    </lineage>
</organism>
<dbReference type="Gene3D" id="1.10.10.10">
    <property type="entry name" value="Winged helix-like DNA-binding domain superfamily/Winged helix DNA-binding domain"/>
    <property type="match status" value="1"/>
</dbReference>
<comment type="caution">
    <text evidence="6">The sequence shown here is derived from an EMBL/GenBank/DDBJ whole genome shotgun (WGS) entry which is preliminary data.</text>
</comment>
<dbReference type="InterPro" id="IPR035472">
    <property type="entry name" value="RpiR-like_SIS"/>
</dbReference>
<evidence type="ECO:0000313" key="7">
    <source>
        <dbReference type="Proteomes" id="UP000230886"/>
    </source>
</evidence>
<dbReference type="SUPFAM" id="SSF46689">
    <property type="entry name" value="Homeodomain-like"/>
    <property type="match status" value="1"/>
</dbReference>
<keyword evidence="2" id="KW-0238">DNA-binding</keyword>
<evidence type="ECO:0000259" key="5">
    <source>
        <dbReference type="PROSITE" id="PS51464"/>
    </source>
</evidence>